<proteinExistence type="inferred from homology"/>
<dbReference type="Gene3D" id="3.40.50.150">
    <property type="entry name" value="Vaccinia Virus protein VP39"/>
    <property type="match status" value="1"/>
</dbReference>
<keyword evidence="2" id="KW-0489">Methyltransferase</keyword>
<reference evidence="4" key="1">
    <citation type="submission" date="2020-03" db="EMBL/GenBank/DDBJ databases">
        <title>A high-quality chromosome-level genome assembly of a woody plant with both climbing and erect habits, Rhamnella rubrinervis.</title>
        <authorList>
            <person name="Lu Z."/>
            <person name="Yang Y."/>
            <person name="Zhu X."/>
            <person name="Sun Y."/>
        </authorList>
    </citation>
    <scope>NUCLEOTIDE SEQUENCE</scope>
    <source>
        <strain evidence="4">BYM</strain>
        <tissue evidence="4">Leaf</tissue>
    </source>
</reference>
<comment type="caution">
    <text evidence="4">The sequence shown here is derived from an EMBL/GenBank/DDBJ whole genome shotgun (WGS) entry which is preliminary data.</text>
</comment>
<evidence type="ECO:0000256" key="3">
    <source>
        <dbReference type="ARBA" id="ARBA00022691"/>
    </source>
</evidence>
<evidence type="ECO:0000313" key="5">
    <source>
        <dbReference type="Proteomes" id="UP000796880"/>
    </source>
</evidence>
<dbReference type="PANTHER" id="PTHR43832">
    <property type="match status" value="1"/>
</dbReference>
<evidence type="ECO:0000313" key="4">
    <source>
        <dbReference type="EMBL" id="KAF3446076.1"/>
    </source>
</evidence>
<keyword evidence="2" id="KW-0808">Transferase</keyword>
<dbReference type="SUPFAM" id="SSF53335">
    <property type="entry name" value="S-adenosyl-L-methionine-dependent methyltransferases"/>
    <property type="match status" value="1"/>
</dbReference>
<gene>
    <name evidence="4" type="ORF">FNV43_RR11255</name>
</gene>
<dbReference type="Proteomes" id="UP000796880">
    <property type="component" value="Unassembled WGS sequence"/>
</dbReference>
<dbReference type="GO" id="GO:0032259">
    <property type="term" value="P:methylation"/>
    <property type="evidence" value="ECO:0007669"/>
    <property type="project" value="UniProtKB-KW"/>
</dbReference>
<dbReference type="GO" id="GO:0008168">
    <property type="term" value="F:methyltransferase activity"/>
    <property type="evidence" value="ECO:0007669"/>
    <property type="project" value="UniProtKB-KW"/>
</dbReference>
<comment type="similarity">
    <text evidence="1">Belongs to the CFA/CMAS family.</text>
</comment>
<dbReference type="EMBL" id="VOIH02000005">
    <property type="protein sequence ID" value="KAF3446076.1"/>
    <property type="molecule type" value="Genomic_DNA"/>
</dbReference>
<name>A0A8K0MHG3_9ROSA</name>
<protein>
    <submittedName>
        <fullName evidence="4">Uncharacterized protein</fullName>
    </submittedName>
</protein>
<keyword evidence="3" id="KW-0949">S-adenosyl-L-methionine</keyword>
<keyword evidence="5" id="KW-1185">Reference proteome</keyword>
<sequence length="133" mass="15332">MATMHGISQGPCDATMRLLLTSLTRNRVRDVVTRRLMRVFIANRISLKEMPKTLNSDHEPQSDAYKLNTPFFKMVLGKYLKFRAQIKDGETILDIGCGWRSLRLYIAEKYNNCKLTGITDSTSQKACVDEQRW</sequence>
<dbReference type="OrthoDB" id="506498at2759"/>
<dbReference type="PANTHER" id="PTHR43832:SF1">
    <property type="entry name" value="S-ADENOSYL-L-METHIONINE-DEPENDENT METHYLTRANSFERASES SUPERFAMILY PROTEIN"/>
    <property type="match status" value="1"/>
</dbReference>
<dbReference type="Pfam" id="PF02353">
    <property type="entry name" value="CMAS"/>
    <property type="match status" value="1"/>
</dbReference>
<organism evidence="4 5">
    <name type="scientific">Rhamnella rubrinervis</name>
    <dbReference type="NCBI Taxonomy" id="2594499"/>
    <lineage>
        <taxon>Eukaryota</taxon>
        <taxon>Viridiplantae</taxon>
        <taxon>Streptophyta</taxon>
        <taxon>Embryophyta</taxon>
        <taxon>Tracheophyta</taxon>
        <taxon>Spermatophyta</taxon>
        <taxon>Magnoliopsida</taxon>
        <taxon>eudicotyledons</taxon>
        <taxon>Gunneridae</taxon>
        <taxon>Pentapetalae</taxon>
        <taxon>rosids</taxon>
        <taxon>fabids</taxon>
        <taxon>Rosales</taxon>
        <taxon>Rhamnaceae</taxon>
        <taxon>rhamnoid group</taxon>
        <taxon>Rhamneae</taxon>
        <taxon>Rhamnella</taxon>
    </lineage>
</organism>
<accession>A0A8K0MHG3</accession>
<dbReference type="AlphaFoldDB" id="A0A8K0MHG3"/>
<evidence type="ECO:0000256" key="1">
    <source>
        <dbReference type="ARBA" id="ARBA00010815"/>
    </source>
</evidence>
<evidence type="ECO:0000256" key="2">
    <source>
        <dbReference type="ARBA" id="ARBA00022603"/>
    </source>
</evidence>
<dbReference type="InterPro" id="IPR029063">
    <property type="entry name" value="SAM-dependent_MTases_sf"/>
</dbReference>